<dbReference type="EMBL" id="KZ288204">
    <property type="protein sequence ID" value="PBC33267.1"/>
    <property type="molecule type" value="Genomic_DNA"/>
</dbReference>
<dbReference type="PANTHER" id="PTHR46697:SF1">
    <property type="entry name" value="FORMIN-BINDING PROTEIN 4"/>
    <property type="match status" value="1"/>
</dbReference>
<evidence type="ECO:0000313" key="5">
    <source>
        <dbReference type="Proteomes" id="UP000242457"/>
    </source>
</evidence>
<feature type="region of interest" description="Disordered" evidence="2">
    <location>
        <begin position="1"/>
        <end position="20"/>
    </location>
</feature>
<feature type="compositionally biased region" description="Basic and acidic residues" evidence="2">
    <location>
        <begin position="770"/>
        <end position="792"/>
    </location>
</feature>
<feature type="domain" description="WW" evidence="3">
    <location>
        <begin position="115"/>
        <end position="143"/>
    </location>
</feature>
<dbReference type="AlphaFoldDB" id="A0A2A3ENH0"/>
<dbReference type="Proteomes" id="UP000242457">
    <property type="component" value="Unassembled WGS sequence"/>
</dbReference>
<reference evidence="4 5" key="1">
    <citation type="submission" date="2014-07" db="EMBL/GenBank/DDBJ databases">
        <title>Genomic and transcriptomic analysis on Apis cerana provide comprehensive insights into honey bee biology.</title>
        <authorList>
            <person name="Diao Q."/>
            <person name="Sun L."/>
            <person name="Zheng H."/>
            <person name="Zheng H."/>
            <person name="Xu S."/>
            <person name="Wang S."/>
            <person name="Zeng Z."/>
            <person name="Hu F."/>
            <person name="Su S."/>
            <person name="Wu J."/>
        </authorList>
    </citation>
    <scope>NUCLEOTIDE SEQUENCE [LARGE SCALE GENOMIC DNA]</scope>
    <source>
        <tissue evidence="4">Pupae without intestine</tissue>
    </source>
</reference>
<keyword evidence="1" id="KW-0175">Coiled coil</keyword>
<dbReference type="PROSITE" id="PS50020">
    <property type="entry name" value="WW_DOMAIN_2"/>
    <property type="match status" value="1"/>
</dbReference>
<dbReference type="CDD" id="cd00201">
    <property type="entry name" value="WW"/>
    <property type="match status" value="1"/>
</dbReference>
<name>A0A2A3ENH0_APICC</name>
<dbReference type="InterPro" id="IPR001202">
    <property type="entry name" value="WW_dom"/>
</dbReference>
<accession>A0A2A3ENH0</accession>
<evidence type="ECO:0000313" key="4">
    <source>
        <dbReference type="EMBL" id="PBC33267.1"/>
    </source>
</evidence>
<sequence length="1036" mass="119135">MKRRQRRPVLELNQSQSGSHEEYIQNKRKHINNDYQGQNVPVNPLANLLCHYNSDSDTEDSKKDYKLDDQVNNFFKEIQLIAPKQSLSKESNNVALTTNSNIHLSHHIKQQAFMWRECLDESSGYPYYWHIETNEVTWEMPDELRYLKNNVKTSSVIKSQPMQESHWVDFSSITYQQPHENIPEGMIPREVVARNRNRYICNETFQKQEFQIDQDTANTSDTMDNDSDDGKIEMITSYGSDESDSDTTDDNLLKNNTSSIVESKNIDSVVKLKCNEKYSLSLPLMQSQLISQNINHKYEEKDNVEESVTELLDLKSIEGTEMKYLKNQTKQQNVVQRINECVDNLNDSRFIIKSITKKNSKHNVNSDVDFRISLVPGYDEDSDVEEEVKQEKKALFPIPQIDEITENVSSHKSTLDDQTINNNDDINIERKNILEQNNEDILEKLECRDDSGTKSEEDIQKGNKFIDNLHNRNKYFQRKKRIAFDVPSTKIKINDNNEASKSEGDIQREEINSSDEHFNEVRIGQQEESNSVIENVEENISNFKNELNIEEEMNNSESNNESKENEEEVNLLSQIILEKLKFLSEGKPDVLPVQLMSIQLQTLFVAWEAGCLEKNYLRKWLCDTSHELERLEQDAAPSGWLCQWDRYSIPSKICVLFHINKHESYQDIQDIMSHKRYYYQNTTTGITQWTYPDTSIAGGAEEMEICSTPPPMEQEEIIIPEEDGLRSKPKESQESGEIAEDMTILRNNDIEAPPPPQISNPSPPPPPRIYAEDLKRDKRKQDKCNENLNDKKHLGEERTAITEIKQLENSTALSSALLSPQPSNLVNVTSAEPLPPGVDLTEAPYEISATALKRIIYSAVQPPGSALYDTTARDPTVSILSHPAAIVQEHYLQYPTYHQHLHAPAALVLPHKHSVQPAIQLIPDYTPIYTNHKVIEKPPVKTAKESLVSALDSFYNDIARIENVEAEKISQRQENPVEVSSLSIEEVKMETEQESIPFETTIKEKKRKRTRIGISKKHKEVSSMVAKWQKLQLGDI</sequence>
<evidence type="ECO:0000259" key="3">
    <source>
        <dbReference type="PROSITE" id="PS50020"/>
    </source>
</evidence>
<organism evidence="4 5">
    <name type="scientific">Apis cerana cerana</name>
    <name type="common">Oriental honeybee</name>
    <dbReference type="NCBI Taxonomy" id="94128"/>
    <lineage>
        <taxon>Eukaryota</taxon>
        <taxon>Metazoa</taxon>
        <taxon>Ecdysozoa</taxon>
        <taxon>Arthropoda</taxon>
        <taxon>Hexapoda</taxon>
        <taxon>Insecta</taxon>
        <taxon>Pterygota</taxon>
        <taxon>Neoptera</taxon>
        <taxon>Endopterygota</taxon>
        <taxon>Hymenoptera</taxon>
        <taxon>Apocrita</taxon>
        <taxon>Aculeata</taxon>
        <taxon>Apoidea</taxon>
        <taxon>Anthophila</taxon>
        <taxon>Apidae</taxon>
        <taxon>Apis</taxon>
    </lineage>
</organism>
<evidence type="ECO:0000256" key="1">
    <source>
        <dbReference type="SAM" id="Coils"/>
    </source>
</evidence>
<feature type="region of interest" description="Disordered" evidence="2">
    <location>
        <begin position="217"/>
        <end position="251"/>
    </location>
</feature>
<dbReference type="InterPro" id="IPR036020">
    <property type="entry name" value="WW_dom_sf"/>
</dbReference>
<feature type="region of interest" description="Disordered" evidence="2">
    <location>
        <begin position="495"/>
        <end position="518"/>
    </location>
</feature>
<dbReference type="OrthoDB" id="2444812at2759"/>
<dbReference type="SUPFAM" id="SSF51045">
    <property type="entry name" value="WW domain"/>
    <property type="match status" value="1"/>
</dbReference>
<evidence type="ECO:0000256" key="2">
    <source>
        <dbReference type="SAM" id="MobiDB-lite"/>
    </source>
</evidence>
<dbReference type="SMART" id="SM00456">
    <property type="entry name" value="WW"/>
    <property type="match status" value="1"/>
</dbReference>
<feature type="coiled-coil region" evidence="1">
    <location>
        <begin position="526"/>
        <end position="566"/>
    </location>
</feature>
<dbReference type="Pfam" id="PF00397">
    <property type="entry name" value="WW"/>
    <property type="match status" value="1"/>
</dbReference>
<protein>
    <submittedName>
        <fullName evidence="4">Formin-binding protein</fullName>
    </submittedName>
</protein>
<gene>
    <name evidence="4" type="ORF">APICC_06591</name>
</gene>
<dbReference type="PANTHER" id="PTHR46697">
    <property type="entry name" value="FORMIN-BINDING PROTEIN 4"/>
    <property type="match status" value="1"/>
</dbReference>
<dbReference type="InterPro" id="IPR053076">
    <property type="entry name" value="WW_domain_protein"/>
</dbReference>
<keyword evidence="5" id="KW-1185">Reference proteome</keyword>
<dbReference type="Gene3D" id="2.20.70.10">
    <property type="match status" value="1"/>
</dbReference>
<feature type="compositionally biased region" description="Pro residues" evidence="2">
    <location>
        <begin position="752"/>
        <end position="768"/>
    </location>
</feature>
<feature type="region of interest" description="Disordered" evidence="2">
    <location>
        <begin position="718"/>
        <end position="792"/>
    </location>
</feature>
<dbReference type="STRING" id="94128.A0A2A3ENH0"/>
<feature type="compositionally biased region" description="Basic and acidic residues" evidence="2">
    <location>
        <begin position="723"/>
        <end position="733"/>
    </location>
</feature>
<proteinExistence type="predicted"/>